<dbReference type="SUPFAM" id="SSF46689">
    <property type="entry name" value="Homeodomain-like"/>
    <property type="match status" value="1"/>
</dbReference>
<keyword evidence="5" id="KW-1185">Reference proteome</keyword>
<dbReference type="InterPro" id="IPR009057">
    <property type="entry name" value="Homeodomain-like_sf"/>
</dbReference>
<dbReference type="InterPro" id="IPR041678">
    <property type="entry name" value="TetR_C_16"/>
</dbReference>
<comment type="caution">
    <text evidence="4">The sequence shown here is derived from an EMBL/GenBank/DDBJ whole genome shotgun (WGS) entry which is preliminary data.</text>
</comment>
<dbReference type="PROSITE" id="PS50977">
    <property type="entry name" value="HTH_TETR_2"/>
    <property type="match status" value="1"/>
</dbReference>
<dbReference type="SUPFAM" id="SSF48498">
    <property type="entry name" value="Tetracyclin repressor-like, C-terminal domain"/>
    <property type="match status" value="1"/>
</dbReference>
<organism evidence="4 5">
    <name type="scientific">Actinomadura rubteroloni</name>
    <dbReference type="NCBI Taxonomy" id="1926885"/>
    <lineage>
        <taxon>Bacteria</taxon>
        <taxon>Bacillati</taxon>
        <taxon>Actinomycetota</taxon>
        <taxon>Actinomycetes</taxon>
        <taxon>Streptosporangiales</taxon>
        <taxon>Thermomonosporaceae</taxon>
        <taxon>Actinomadura</taxon>
    </lineage>
</organism>
<proteinExistence type="predicted"/>
<dbReference type="Gene3D" id="1.10.357.10">
    <property type="entry name" value="Tetracycline Repressor, domain 2"/>
    <property type="match status" value="1"/>
</dbReference>
<dbReference type="Pfam" id="PF00440">
    <property type="entry name" value="TetR_N"/>
    <property type="match status" value="1"/>
</dbReference>
<evidence type="ECO:0000313" key="5">
    <source>
        <dbReference type="Proteomes" id="UP000242367"/>
    </source>
</evidence>
<reference evidence="4 5" key="1">
    <citation type="journal article" date="2017" name="Chemistry">
        <title>Isolation, Biosynthesis and Chemical Modifications of Rubterolones A-F: Rare Tropolone Alkaloids from Actinomadura sp. 5-2.</title>
        <authorList>
            <person name="Guo H."/>
            <person name="Benndorf R."/>
            <person name="Leichnitz D."/>
            <person name="Klassen J.L."/>
            <person name="Vollmers J."/>
            <person name="Gorls H."/>
            <person name="Steinacker M."/>
            <person name="Weigel C."/>
            <person name="Dahse H.M."/>
            <person name="Kaster A.K."/>
            <person name="de Beer Z.W."/>
            <person name="Poulsen M."/>
            <person name="Beemelmanns C."/>
        </authorList>
    </citation>
    <scope>NUCLEOTIDE SEQUENCE [LARGE SCALE GENOMIC DNA]</scope>
    <source>
        <strain evidence="4 5">5-2</strain>
    </source>
</reference>
<dbReference type="GO" id="GO:0003700">
    <property type="term" value="F:DNA-binding transcription factor activity"/>
    <property type="evidence" value="ECO:0007669"/>
    <property type="project" value="TreeGrafter"/>
</dbReference>
<evidence type="ECO:0000259" key="3">
    <source>
        <dbReference type="PROSITE" id="PS50977"/>
    </source>
</evidence>
<dbReference type="PANTHER" id="PTHR30055:SF235">
    <property type="entry name" value="TRANSCRIPTIONAL REGULATORY PROTEIN"/>
    <property type="match status" value="1"/>
</dbReference>
<sequence>MILAAARSRFAADGYDRATIRAIAADARIDPSMVMRYFGSKQGLFAAAADLDLRLPDLAAAPRADIGRVLAGHLLDLWDDDENLRILLRTATTDEDVAERVRGVLAAQLVPAVAAVTGDPSTAAPRAGMAASQALGFALCRHVLRLPPVVALSRDDAVAWLAPTFQRYLTGPL</sequence>
<dbReference type="PANTHER" id="PTHR30055">
    <property type="entry name" value="HTH-TYPE TRANSCRIPTIONAL REGULATOR RUTR"/>
    <property type="match status" value="1"/>
</dbReference>
<evidence type="ECO:0000256" key="1">
    <source>
        <dbReference type="ARBA" id="ARBA00023125"/>
    </source>
</evidence>
<accession>A0A2P4URU2</accession>
<feature type="domain" description="HTH tetR-type" evidence="3">
    <location>
        <begin position="1"/>
        <end position="56"/>
    </location>
</feature>
<dbReference type="PRINTS" id="PR00455">
    <property type="entry name" value="HTHTETR"/>
</dbReference>
<dbReference type="EMBL" id="MTBP01000001">
    <property type="protein sequence ID" value="POM27770.1"/>
    <property type="molecule type" value="Genomic_DNA"/>
</dbReference>
<dbReference type="InterPro" id="IPR050109">
    <property type="entry name" value="HTH-type_TetR-like_transc_reg"/>
</dbReference>
<protein>
    <submittedName>
        <fullName evidence="4">Putative DNA-binding transcriptional regulator</fullName>
    </submittedName>
</protein>
<dbReference type="Proteomes" id="UP000242367">
    <property type="component" value="Unassembled WGS sequence"/>
</dbReference>
<dbReference type="GO" id="GO:0000976">
    <property type="term" value="F:transcription cis-regulatory region binding"/>
    <property type="evidence" value="ECO:0007669"/>
    <property type="project" value="TreeGrafter"/>
</dbReference>
<evidence type="ECO:0000313" key="4">
    <source>
        <dbReference type="EMBL" id="POM27770.1"/>
    </source>
</evidence>
<gene>
    <name evidence="4" type="ORF">BTM25_21900</name>
</gene>
<name>A0A2P4URU2_9ACTN</name>
<keyword evidence="1 2" id="KW-0238">DNA-binding</keyword>
<dbReference type="AlphaFoldDB" id="A0A2P4URU2"/>
<dbReference type="InterPro" id="IPR001647">
    <property type="entry name" value="HTH_TetR"/>
</dbReference>
<feature type="DNA-binding region" description="H-T-H motif" evidence="2">
    <location>
        <begin position="19"/>
        <end position="38"/>
    </location>
</feature>
<dbReference type="Gene3D" id="1.10.10.60">
    <property type="entry name" value="Homeodomain-like"/>
    <property type="match status" value="1"/>
</dbReference>
<dbReference type="Pfam" id="PF17920">
    <property type="entry name" value="TetR_C_16"/>
    <property type="match status" value="1"/>
</dbReference>
<dbReference type="InterPro" id="IPR036271">
    <property type="entry name" value="Tet_transcr_reg_TetR-rel_C_sf"/>
</dbReference>
<evidence type="ECO:0000256" key="2">
    <source>
        <dbReference type="PROSITE-ProRule" id="PRU00335"/>
    </source>
</evidence>